<dbReference type="Proteomes" id="UP000054596">
    <property type="component" value="Unassembled WGS sequence"/>
</dbReference>
<reference evidence="2" key="1">
    <citation type="submission" date="2016-01" db="EMBL/GenBank/DDBJ databases">
        <authorList>
            <person name="Peeters C."/>
        </authorList>
    </citation>
    <scope>NUCLEOTIDE SEQUENCE [LARGE SCALE GENOMIC DNA]</scope>
    <source>
        <strain evidence="2">LMG 29325</strain>
    </source>
</reference>
<keyword evidence="3" id="KW-1185">Reference proteome</keyword>
<sequence>MIEIDRHALAHSHVAGGAAKQIGTCPDTSGTHPGPATPTSGTGSATSVITVNGKTIINQTVVF</sequence>
<protein>
    <submittedName>
        <fullName evidence="2">Uncharacterized protein</fullName>
    </submittedName>
</protein>
<feature type="region of interest" description="Disordered" evidence="1">
    <location>
        <begin position="13"/>
        <end position="46"/>
    </location>
</feature>
<feature type="compositionally biased region" description="Low complexity" evidence="1">
    <location>
        <begin position="28"/>
        <end position="46"/>
    </location>
</feature>
<organism evidence="2 3">
    <name type="scientific">Caballeronia glebae</name>
    <dbReference type="NCBI Taxonomy" id="1777143"/>
    <lineage>
        <taxon>Bacteria</taxon>
        <taxon>Pseudomonadati</taxon>
        <taxon>Pseudomonadota</taxon>
        <taxon>Betaproteobacteria</taxon>
        <taxon>Burkholderiales</taxon>
        <taxon>Burkholderiaceae</taxon>
        <taxon>Caballeronia</taxon>
    </lineage>
</organism>
<name>A0A158BMP2_9BURK</name>
<proteinExistence type="predicted"/>
<accession>A0A158BMP2</accession>
<evidence type="ECO:0000313" key="2">
    <source>
        <dbReference type="EMBL" id="SAK71313.1"/>
    </source>
</evidence>
<dbReference type="EMBL" id="FCOJ02000032">
    <property type="protein sequence ID" value="SAK71313.1"/>
    <property type="molecule type" value="Genomic_DNA"/>
</dbReference>
<dbReference type="AlphaFoldDB" id="A0A158BMP2"/>
<gene>
    <name evidence="2" type="ORF">AWB82_04329</name>
</gene>
<evidence type="ECO:0000256" key="1">
    <source>
        <dbReference type="SAM" id="MobiDB-lite"/>
    </source>
</evidence>
<dbReference type="RefSeq" id="WP_143756800.1">
    <property type="nucleotide sequence ID" value="NZ_FCOJ02000032.1"/>
</dbReference>
<evidence type="ECO:0000313" key="3">
    <source>
        <dbReference type="Proteomes" id="UP000054596"/>
    </source>
</evidence>
<comment type="caution">
    <text evidence="2">The sequence shown here is derived from an EMBL/GenBank/DDBJ whole genome shotgun (WGS) entry which is preliminary data.</text>
</comment>